<protein>
    <submittedName>
        <fullName evidence="2">Uncharacterized protein</fullName>
    </submittedName>
</protein>
<evidence type="ECO:0000313" key="3">
    <source>
        <dbReference type="Proteomes" id="UP000076532"/>
    </source>
</evidence>
<evidence type="ECO:0000313" key="2">
    <source>
        <dbReference type="EMBL" id="KZP21587.1"/>
    </source>
</evidence>
<evidence type="ECO:0000256" key="1">
    <source>
        <dbReference type="SAM" id="MobiDB-lite"/>
    </source>
</evidence>
<feature type="region of interest" description="Disordered" evidence="1">
    <location>
        <begin position="92"/>
        <end position="118"/>
    </location>
</feature>
<proteinExistence type="predicted"/>
<reference evidence="2 3" key="1">
    <citation type="journal article" date="2016" name="Mol. Biol. Evol.">
        <title>Comparative Genomics of Early-Diverging Mushroom-Forming Fungi Provides Insights into the Origins of Lignocellulose Decay Capabilities.</title>
        <authorList>
            <person name="Nagy L.G."/>
            <person name="Riley R."/>
            <person name="Tritt A."/>
            <person name="Adam C."/>
            <person name="Daum C."/>
            <person name="Floudas D."/>
            <person name="Sun H."/>
            <person name="Yadav J.S."/>
            <person name="Pangilinan J."/>
            <person name="Larsson K.H."/>
            <person name="Matsuura K."/>
            <person name="Barry K."/>
            <person name="Labutti K."/>
            <person name="Kuo R."/>
            <person name="Ohm R.A."/>
            <person name="Bhattacharya S.S."/>
            <person name="Shirouzu T."/>
            <person name="Yoshinaga Y."/>
            <person name="Martin F.M."/>
            <person name="Grigoriev I.V."/>
            <person name="Hibbett D.S."/>
        </authorList>
    </citation>
    <scope>NUCLEOTIDE SEQUENCE [LARGE SCALE GENOMIC DNA]</scope>
    <source>
        <strain evidence="2 3">CBS 109695</strain>
    </source>
</reference>
<sequence>MLCDLCHSTLMPSVDPPLHPPLSCPTACASQIVVLYSNQIPLSSFDSVGMRKLIGAPDLLSDAVVYKDLGPPAANFSPCHLNLNVIPSLPTSYSPPLREEQNPKKRPSRCRTLSLPCQ</sequence>
<organism evidence="2 3">
    <name type="scientific">Athelia psychrophila</name>
    <dbReference type="NCBI Taxonomy" id="1759441"/>
    <lineage>
        <taxon>Eukaryota</taxon>
        <taxon>Fungi</taxon>
        <taxon>Dikarya</taxon>
        <taxon>Basidiomycota</taxon>
        <taxon>Agaricomycotina</taxon>
        <taxon>Agaricomycetes</taxon>
        <taxon>Agaricomycetidae</taxon>
        <taxon>Atheliales</taxon>
        <taxon>Atheliaceae</taxon>
        <taxon>Athelia</taxon>
    </lineage>
</organism>
<name>A0A166K6P2_9AGAM</name>
<dbReference type="AlphaFoldDB" id="A0A166K6P2"/>
<gene>
    <name evidence="2" type="ORF">FIBSPDRAFT_860530</name>
</gene>
<dbReference type="EMBL" id="KV417546">
    <property type="protein sequence ID" value="KZP21587.1"/>
    <property type="molecule type" value="Genomic_DNA"/>
</dbReference>
<keyword evidence="3" id="KW-1185">Reference proteome</keyword>
<accession>A0A166K6P2</accession>
<dbReference type="Proteomes" id="UP000076532">
    <property type="component" value="Unassembled WGS sequence"/>
</dbReference>